<dbReference type="InterPro" id="IPR013525">
    <property type="entry name" value="ABC2_TM"/>
</dbReference>
<feature type="transmembrane region" description="Helical" evidence="8">
    <location>
        <begin position="179"/>
        <end position="202"/>
    </location>
</feature>
<dbReference type="EMBL" id="FAOP01000007">
    <property type="protein sequence ID" value="CUU07785.1"/>
    <property type="molecule type" value="Genomic_DNA"/>
</dbReference>
<dbReference type="Gene3D" id="3.40.1710.10">
    <property type="entry name" value="abc type-2 transporter like domain"/>
    <property type="match status" value="1"/>
</dbReference>
<keyword evidence="5 8" id="KW-0812">Transmembrane</keyword>
<comment type="similarity">
    <text evidence="2">Belongs to the ABC-2 integral membrane protein family.</text>
</comment>
<feature type="domain" description="ABC transmembrane type-2" evidence="9">
    <location>
        <begin position="128"/>
        <end position="371"/>
    </location>
</feature>
<evidence type="ECO:0000259" key="9">
    <source>
        <dbReference type="PROSITE" id="PS51012"/>
    </source>
</evidence>
<dbReference type="RefSeq" id="WP_075427551.1">
    <property type="nucleotide sequence ID" value="NZ_CZVL01000058.1"/>
</dbReference>
<dbReference type="GO" id="GO:0140359">
    <property type="term" value="F:ABC-type transporter activity"/>
    <property type="evidence" value="ECO:0007669"/>
    <property type="project" value="InterPro"/>
</dbReference>
<dbReference type="AlphaFoldDB" id="A0A0P1LQW2"/>
<gene>
    <name evidence="10" type="ORF">JGI4_01899</name>
</gene>
<dbReference type="OrthoDB" id="9776218at2"/>
<protein>
    <submittedName>
        <fullName evidence="10">ABC-2 type transport system permease protein</fullName>
    </submittedName>
</protein>
<evidence type="ECO:0000256" key="2">
    <source>
        <dbReference type="ARBA" id="ARBA00007783"/>
    </source>
</evidence>
<dbReference type="PANTHER" id="PTHR30294">
    <property type="entry name" value="MEMBRANE COMPONENT OF ABC TRANSPORTER YHHJ-RELATED"/>
    <property type="match status" value="1"/>
</dbReference>
<accession>A0A0P1LQW2</accession>
<evidence type="ECO:0000256" key="6">
    <source>
        <dbReference type="ARBA" id="ARBA00022989"/>
    </source>
</evidence>
<evidence type="ECO:0000256" key="7">
    <source>
        <dbReference type="ARBA" id="ARBA00023136"/>
    </source>
</evidence>
<dbReference type="Proteomes" id="UP000182011">
    <property type="component" value="Unassembled WGS sequence"/>
</dbReference>
<comment type="subcellular location">
    <subcellularLocation>
        <location evidence="1">Cell membrane</location>
        <topology evidence="1">Multi-pass membrane protein</topology>
    </subcellularLocation>
</comment>
<keyword evidence="3" id="KW-0813">Transport</keyword>
<accession>A0A0P1M8A5</accession>
<evidence type="ECO:0000256" key="1">
    <source>
        <dbReference type="ARBA" id="ARBA00004651"/>
    </source>
</evidence>
<keyword evidence="7 8" id="KW-0472">Membrane</keyword>
<evidence type="ECO:0000313" key="11">
    <source>
        <dbReference type="Proteomes" id="UP000182011"/>
    </source>
</evidence>
<evidence type="ECO:0000313" key="10">
    <source>
        <dbReference type="EMBL" id="CUU07785.1"/>
    </source>
</evidence>
<dbReference type="InterPro" id="IPR047817">
    <property type="entry name" value="ABC2_TM_bact-type"/>
</dbReference>
<dbReference type="STRING" id="1633631.GCA_001442925_01894"/>
<evidence type="ECO:0000256" key="3">
    <source>
        <dbReference type="ARBA" id="ARBA00022448"/>
    </source>
</evidence>
<proteinExistence type="inferred from homology"/>
<name>A0A0P1LQW2_9BACT</name>
<feature type="transmembrane region" description="Helical" evidence="8">
    <location>
        <begin position="315"/>
        <end position="333"/>
    </location>
</feature>
<sequence>MFRVWTVFKKEISQLRRNRLLVRIIVIAPIIQLFILGYAATFEVKNMPIAIYDEDKSSFVREIVDALNSTETFKVALHLENLNQIDYVLKRGTANIVVIFRHGFERKIMRGEKVELPIIIDGTNANSATIAMGFMSSIVMDKFIAVIESKLSNVGIKSVPMCQPEIRIWFNPEMRSTAFIIPGLIGMILITVTLVVTSMTMVREKEQGTVELLLVTPIKPYELLLGKILPFILIGLFDAIAIILVGKFWFGVPLRGSVFLLFISVFVFLLTTLGLGIFSSVISRTQQQALMTAYFFAMPNIVLSGFVFPVESMPYVIRFITNFMPLKYFLIILRGIFLKGAGLEVLYPQILILLGFGIIIFGFSVFRFRKYLG</sequence>
<evidence type="ECO:0000256" key="5">
    <source>
        <dbReference type="ARBA" id="ARBA00022692"/>
    </source>
</evidence>
<organism evidence="10 11">
    <name type="scientific">Candidatus Kryptonium thompsonii</name>
    <dbReference type="NCBI Taxonomy" id="1633631"/>
    <lineage>
        <taxon>Bacteria</taxon>
        <taxon>Pseudomonadati</taxon>
        <taxon>Candidatus Kryptoniota</taxon>
        <taxon>Candidatus Kryptonium</taxon>
    </lineage>
</organism>
<dbReference type="PANTHER" id="PTHR30294:SF29">
    <property type="entry name" value="MULTIDRUG ABC TRANSPORTER PERMEASE YBHS-RELATED"/>
    <property type="match status" value="1"/>
</dbReference>
<keyword evidence="4" id="KW-1003">Cell membrane</keyword>
<keyword evidence="6 8" id="KW-1133">Transmembrane helix</keyword>
<evidence type="ECO:0000256" key="8">
    <source>
        <dbReference type="SAM" id="Phobius"/>
    </source>
</evidence>
<feature type="transmembrane region" description="Helical" evidence="8">
    <location>
        <begin position="223"/>
        <end position="246"/>
    </location>
</feature>
<reference evidence="11" key="1">
    <citation type="submission" date="2015-11" db="EMBL/GenBank/DDBJ databases">
        <authorList>
            <person name="Varghese N."/>
        </authorList>
    </citation>
    <scope>NUCLEOTIDE SEQUENCE [LARGE SCALE GENOMIC DNA]</scope>
</reference>
<accession>A0A0S4NA72</accession>
<accession>A0A0P1MHE0</accession>
<dbReference type="PROSITE" id="PS51012">
    <property type="entry name" value="ABC_TM2"/>
    <property type="match status" value="1"/>
</dbReference>
<accession>A0A0P1MJ12</accession>
<dbReference type="InterPro" id="IPR051449">
    <property type="entry name" value="ABC-2_transporter_component"/>
</dbReference>
<dbReference type="GO" id="GO:0005886">
    <property type="term" value="C:plasma membrane"/>
    <property type="evidence" value="ECO:0007669"/>
    <property type="project" value="UniProtKB-SubCell"/>
</dbReference>
<evidence type="ECO:0000256" key="4">
    <source>
        <dbReference type="ARBA" id="ARBA00022475"/>
    </source>
</evidence>
<feature type="transmembrane region" description="Helical" evidence="8">
    <location>
        <begin position="20"/>
        <end position="40"/>
    </location>
</feature>
<feature type="transmembrane region" description="Helical" evidence="8">
    <location>
        <begin position="258"/>
        <end position="278"/>
    </location>
</feature>
<feature type="transmembrane region" description="Helical" evidence="8">
    <location>
        <begin position="345"/>
        <end position="366"/>
    </location>
</feature>
<feature type="transmembrane region" description="Helical" evidence="8">
    <location>
        <begin position="290"/>
        <end position="309"/>
    </location>
</feature>
<dbReference type="Pfam" id="PF12698">
    <property type="entry name" value="ABC2_membrane_3"/>
    <property type="match status" value="1"/>
</dbReference>